<sequence>MRRCWVVVLVLMEKKKTRVIHVLDDDEALTCTHKYNIHLHKKEFMQEVQLLLHIDVANLYME</sequence>
<dbReference type="Gramene" id="mRNA:HanXRQr2_Chr02g0070961">
    <property type="protein sequence ID" value="CDS:HanXRQr2_Chr02g0070961.1"/>
    <property type="gene ID" value="HanXRQr2_Chr02g0070961"/>
</dbReference>
<dbReference type="Proteomes" id="UP000215914">
    <property type="component" value="Unassembled WGS sequence"/>
</dbReference>
<keyword evidence="2" id="KW-1185">Reference proteome</keyword>
<accession>A0A9K3JNM6</accession>
<dbReference type="AlphaFoldDB" id="A0A9K3JNM6"/>
<evidence type="ECO:0000313" key="1">
    <source>
        <dbReference type="EMBL" id="KAF5818863.1"/>
    </source>
</evidence>
<comment type="caution">
    <text evidence="1">The sequence shown here is derived from an EMBL/GenBank/DDBJ whole genome shotgun (WGS) entry which is preliminary data.</text>
</comment>
<evidence type="ECO:0000313" key="2">
    <source>
        <dbReference type="Proteomes" id="UP000215914"/>
    </source>
</evidence>
<reference evidence="1" key="2">
    <citation type="submission" date="2020-06" db="EMBL/GenBank/DDBJ databases">
        <title>Helianthus annuus Genome sequencing and assembly Release 2.</title>
        <authorList>
            <person name="Gouzy J."/>
            <person name="Langlade N."/>
            <person name="Munos S."/>
        </authorList>
    </citation>
    <scope>NUCLEOTIDE SEQUENCE</scope>
    <source>
        <tissue evidence="1">Leaves</tissue>
    </source>
</reference>
<protein>
    <submittedName>
        <fullName evidence="1">Uncharacterized protein</fullName>
    </submittedName>
</protein>
<gene>
    <name evidence="1" type="ORF">HanXRQr2_Chr02g0070961</name>
</gene>
<dbReference type="EMBL" id="MNCJ02000317">
    <property type="protein sequence ID" value="KAF5818863.1"/>
    <property type="molecule type" value="Genomic_DNA"/>
</dbReference>
<name>A0A9K3JNM6_HELAN</name>
<proteinExistence type="predicted"/>
<reference evidence="1" key="1">
    <citation type="journal article" date="2017" name="Nature">
        <title>The sunflower genome provides insights into oil metabolism, flowering and Asterid evolution.</title>
        <authorList>
            <person name="Badouin H."/>
            <person name="Gouzy J."/>
            <person name="Grassa C.J."/>
            <person name="Murat F."/>
            <person name="Staton S.E."/>
            <person name="Cottret L."/>
            <person name="Lelandais-Briere C."/>
            <person name="Owens G.L."/>
            <person name="Carrere S."/>
            <person name="Mayjonade B."/>
            <person name="Legrand L."/>
            <person name="Gill N."/>
            <person name="Kane N.C."/>
            <person name="Bowers J.E."/>
            <person name="Hubner S."/>
            <person name="Bellec A."/>
            <person name="Berard A."/>
            <person name="Berges H."/>
            <person name="Blanchet N."/>
            <person name="Boniface M.C."/>
            <person name="Brunel D."/>
            <person name="Catrice O."/>
            <person name="Chaidir N."/>
            <person name="Claudel C."/>
            <person name="Donnadieu C."/>
            <person name="Faraut T."/>
            <person name="Fievet G."/>
            <person name="Helmstetter N."/>
            <person name="King M."/>
            <person name="Knapp S.J."/>
            <person name="Lai Z."/>
            <person name="Le Paslier M.C."/>
            <person name="Lippi Y."/>
            <person name="Lorenzon L."/>
            <person name="Mandel J.R."/>
            <person name="Marage G."/>
            <person name="Marchand G."/>
            <person name="Marquand E."/>
            <person name="Bret-Mestries E."/>
            <person name="Morien E."/>
            <person name="Nambeesan S."/>
            <person name="Nguyen T."/>
            <person name="Pegot-Espagnet P."/>
            <person name="Pouilly N."/>
            <person name="Raftis F."/>
            <person name="Sallet E."/>
            <person name="Schiex T."/>
            <person name="Thomas J."/>
            <person name="Vandecasteele C."/>
            <person name="Vares D."/>
            <person name="Vear F."/>
            <person name="Vautrin S."/>
            <person name="Crespi M."/>
            <person name="Mangin B."/>
            <person name="Burke J.M."/>
            <person name="Salse J."/>
            <person name="Munos S."/>
            <person name="Vincourt P."/>
            <person name="Rieseberg L.H."/>
            <person name="Langlade N.B."/>
        </authorList>
    </citation>
    <scope>NUCLEOTIDE SEQUENCE</scope>
    <source>
        <tissue evidence="1">Leaves</tissue>
    </source>
</reference>
<organism evidence="1 2">
    <name type="scientific">Helianthus annuus</name>
    <name type="common">Common sunflower</name>
    <dbReference type="NCBI Taxonomy" id="4232"/>
    <lineage>
        <taxon>Eukaryota</taxon>
        <taxon>Viridiplantae</taxon>
        <taxon>Streptophyta</taxon>
        <taxon>Embryophyta</taxon>
        <taxon>Tracheophyta</taxon>
        <taxon>Spermatophyta</taxon>
        <taxon>Magnoliopsida</taxon>
        <taxon>eudicotyledons</taxon>
        <taxon>Gunneridae</taxon>
        <taxon>Pentapetalae</taxon>
        <taxon>asterids</taxon>
        <taxon>campanulids</taxon>
        <taxon>Asterales</taxon>
        <taxon>Asteraceae</taxon>
        <taxon>Asteroideae</taxon>
        <taxon>Heliantheae alliance</taxon>
        <taxon>Heliantheae</taxon>
        <taxon>Helianthus</taxon>
    </lineage>
</organism>